<evidence type="ECO:0000256" key="1">
    <source>
        <dbReference type="ARBA" id="ARBA00006849"/>
    </source>
</evidence>
<dbReference type="InterPro" id="IPR037165">
    <property type="entry name" value="AldOxase/xan_DH_Mopterin-bd_sf"/>
</dbReference>
<dbReference type="Pfam" id="PF20256">
    <property type="entry name" value="MoCoBD_2"/>
    <property type="match status" value="1"/>
</dbReference>
<dbReference type="Gene3D" id="3.90.1170.50">
    <property type="entry name" value="Aldehyde oxidase/xanthine dehydrogenase, a/b hammerhead"/>
    <property type="match status" value="1"/>
</dbReference>
<dbReference type="AlphaFoldDB" id="A0AB74UC37"/>
<comment type="similarity">
    <text evidence="1">Belongs to the xanthine dehydrogenase family.</text>
</comment>
<dbReference type="EMBL" id="CP159578">
    <property type="protein sequence ID" value="XCJ80143.1"/>
    <property type="molecule type" value="Genomic_DNA"/>
</dbReference>
<accession>A0AB74UC37</accession>
<protein>
    <submittedName>
        <fullName evidence="5">Xanthine dehydrogenase family protein molybdopterin-binding subunit</fullName>
    </submittedName>
</protein>
<name>A0AB74UC37_9GAMM</name>
<reference evidence="5" key="1">
    <citation type="submission" date="2024-06" db="EMBL/GenBank/DDBJ databases">
        <title>Complete genome of Salinicola endophyticus HNIBRBA4755.</title>
        <authorList>
            <person name="Shin S.Y."/>
            <person name="Kang H."/>
            <person name="Song J."/>
        </authorList>
    </citation>
    <scope>NUCLEOTIDE SEQUENCE</scope>
    <source>
        <strain evidence="5">HNIBRBA4755</strain>
    </source>
</reference>
<evidence type="ECO:0000313" key="5">
    <source>
        <dbReference type="EMBL" id="XCJ80143.1"/>
    </source>
</evidence>
<evidence type="ECO:0000256" key="2">
    <source>
        <dbReference type="ARBA" id="ARBA00022505"/>
    </source>
</evidence>
<dbReference type="InterPro" id="IPR000674">
    <property type="entry name" value="Ald_Oxase/Xan_DH_a/b"/>
</dbReference>
<keyword evidence="3" id="KW-0560">Oxidoreductase</keyword>
<dbReference type="SUPFAM" id="SSF56003">
    <property type="entry name" value="Molybdenum cofactor-binding domain"/>
    <property type="match status" value="1"/>
</dbReference>
<evidence type="ECO:0000259" key="4">
    <source>
        <dbReference type="SMART" id="SM01008"/>
    </source>
</evidence>
<dbReference type="InterPro" id="IPR016208">
    <property type="entry name" value="Ald_Oxase/xanthine_DH-like"/>
</dbReference>
<dbReference type="PANTHER" id="PTHR11908:SF132">
    <property type="entry name" value="ALDEHYDE OXIDASE 1-RELATED"/>
    <property type="match status" value="1"/>
</dbReference>
<keyword evidence="2" id="KW-0500">Molybdenum</keyword>
<dbReference type="Gene3D" id="3.30.365.10">
    <property type="entry name" value="Aldehyde oxidase/xanthine dehydrogenase, molybdopterin binding domain"/>
    <property type="match status" value="4"/>
</dbReference>
<dbReference type="SUPFAM" id="SSF54665">
    <property type="entry name" value="CO dehydrogenase molybdoprotein N-domain-like"/>
    <property type="match status" value="1"/>
</dbReference>
<evidence type="ECO:0000256" key="3">
    <source>
        <dbReference type="ARBA" id="ARBA00023002"/>
    </source>
</evidence>
<feature type="domain" description="Aldehyde oxidase/xanthine dehydrogenase a/b hammerhead" evidence="4">
    <location>
        <begin position="29"/>
        <end position="142"/>
    </location>
</feature>
<dbReference type="Pfam" id="PF01315">
    <property type="entry name" value="Ald_Xan_dh_C"/>
    <property type="match status" value="1"/>
</dbReference>
<dbReference type="GO" id="GO:0005506">
    <property type="term" value="F:iron ion binding"/>
    <property type="evidence" value="ECO:0007669"/>
    <property type="project" value="InterPro"/>
</dbReference>
<proteinExistence type="inferred from homology"/>
<organism evidence="5">
    <name type="scientific">Salinicola endophyticus</name>
    <dbReference type="NCBI Taxonomy" id="1949083"/>
    <lineage>
        <taxon>Bacteria</taxon>
        <taxon>Pseudomonadati</taxon>
        <taxon>Pseudomonadota</taxon>
        <taxon>Gammaproteobacteria</taxon>
        <taxon>Oceanospirillales</taxon>
        <taxon>Halomonadaceae</taxon>
        <taxon>Salinicola</taxon>
    </lineage>
</organism>
<dbReference type="GO" id="GO:0016491">
    <property type="term" value="F:oxidoreductase activity"/>
    <property type="evidence" value="ECO:0007669"/>
    <property type="project" value="UniProtKB-KW"/>
</dbReference>
<gene>
    <name evidence="5" type="ORF">ABV408_02935</name>
</gene>
<dbReference type="InterPro" id="IPR008274">
    <property type="entry name" value="AldOxase/xan_DH_MoCoBD1"/>
</dbReference>
<dbReference type="SMART" id="SM01008">
    <property type="entry name" value="Ald_Xan_dh_C"/>
    <property type="match status" value="1"/>
</dbReference>
<sequence length="747" mass="80102">MSDDKPSDPHFGAIIGAGVPRIDGPDKLSGRAYYAADQLPAGLTYGYGVFSTIASGKVTQLSVERARRMPGVIDIFHHGHFPKLYRSPSSFAQGNKVEETRLPFEDERIYYAGQFVALVVADTFENARAAAREVDVSYAEDAALANLEQGVAAHGTQSGSGNHSRGDAAAAFDSAARHIDVTYRTPVETHNPMEMHASTAWWERDHLTIFDASQGVVMARNALSKMFAIPPERVTVHAPYIGSGFGSKLWTWPHAVATAAAARELGRPVQLMVPRAQMFTTTGHRPETRQRLRLATDGSGKLVSLRHESINTTSFTDQYVETCGSVTKSLYSCPNLTVSHATTQVNRGTPTSMRAPGAAPGLFALESAVDEMAAAAGVDPLDFRLDNYAERDESKDLDFSSNHIVEATQRAAERFGWAARNPEIGSMRQGREIVGYGMAACNWEALKRPCDARVSLRADGTAFASCATQDIGTGTYTIVAQAVSDLTGLPLERVTVELGDSSYPDGPVSGGSWATATTLPAIAKATRVALDEMKRYATGANGAFAGGASDDLEVAEGGLRNADGKQVSFADILGAARYGSADGEAHTEGADAQYSYRSFGAHFVEVRWDPGISHLRVARVVSAIDVGRVINETTARNQVEGAIVMGIGMGLFEATEYDARNGRPVNNDYAEYVVPVHADQPEVEVILLDYPDTRFNEYGARGIGEIGITGLAAAVANAVHHATGKRIRELPITLDKLMDDVPEARTA</sequence>
<dbReference type="InterPro" id="IPR036856">
    <property type="entry name" value="Ald_Oxase/Xan_DH_a/b_sf"/>
</dbReference>
<dbReference type="InterPro" id="IPR046867">
    <property type="entry name" value="AldOxase/xan_DH_MoCoBD2"/>
</dbReference>
<dbReference type="PANTHER" id="PTHR11908">
    <property type="entry name" value="XANTHINE DEHYDROGENASE"/>
    <property type="match status" value="1"/>
</dbReference>
<dbReference type="RefSeq" id="WP_353980984.1">
    <property type="nucleotide sequence ID" value="NZ_CP159578.1"/>
</dbReference>
<dbReference type="Pfam" id="PF02738">
    <property type="entry name" value="MoCoBD_1"/>
    <property type="match status" value="1"/>
</dbReference>